<feature type="domain" description="VOC" evidence="1">
    <location>
        <begin position="6"/>
        <end position="120"/>
    </location>
</feature>
<dbReference type="Pfam" id="PF00903">
    <property type="entry name" value="Glyoxalase"/>
    <property type="match status" value="1"/>
</dbReference>
<keyword evidence="3" id="KW-1185">Reference proteome</keyword>
<dbReference type="InterPro" id="IPR004360">
    <property type="entry name" value="Glyas_Fos-R_dOase_dom"/>
</dbReference>
<dbReference type="InterPro" id="IPR029068">
    <property type="entry name" value="Glyas_Bleomycin-R_OHBP_Dase"/>
</dbReference>
<dbReference type="AlphaFoldDB" id="A0A6I6MYE8"/>
<organism evidence="2 3">
    <name type="scientific">Streptomyces broussonetiae</name>
    <dbReference type="NCBI Taxonomy" id="2686304"/>
    <lineage>
        <taxon>Bacteria</taxon>
        <taxon>Bacillati</taxon>
        <taxon>Actinomycetota</taxon>
        <taxon>Actinomycetes</taxon>
        <taxon>Kitasatosporales</taxon>
        <taxon>Streptomycetaceae</taxon>
        <taxon>Streptomyces</taxon>
    </lineage>
</organism>
<dbReference type="EMBL" id="CP047020">
    <property type="protein sequence ID" value="QHA02107.1"/>
    <property type="molecule type" value="Genomic_DNA"/>
</dbReference>
<dbReference type="SUPFAM" id="SSF54593">
    <property type="entry name" value="Glyoxalase/Bleomycin resistance protein/Dihydroxybiphenyl dioxygenase"/>
    <property type="match status" value="1"/>
</dbReference>
<name>A0A6I6MYE8_9ACTN</name>
<dbReference type="PROSITE" id="PS51819">
    <property type="entry name" value="VOC"/>
    <property type="match status" value="1"/>
</dbReference>
<reference evidence="2 3" key="1">
    <citation type="submission" date="2019-12" db="EMBL/GenBank/DDBJ databases">
        <title>Streptomyces sp. strain T44 isolated from rhizosphere soil of Broussonetia papyrifera.</title>
        <authorList>
            <person name="Mo P."/>
        </authorList>
    </citation>
    <scope>NUCLEOTIDE SEQUENCE [LARGE SCALE GENOMIC DNA]</scope>
    <source>
        <strain evidence="2 3">T44</strain>
    </source>
</reference>
<evidence type="ECO:0000259" key="1">
    <source>
        <dbReference type="PROSITE" id="PS51819"/>
    </source>
</evidence>
<gene>
    <name evidence="2" type="ORF">GQF42_00920</name>
</gene>
<protein>
    <submittedName>
        <fullName evidence="2">Glyoxalase</fullName>
    </submittedName>
</protein>
<dbReference type="Gene3D" id="3.10.180.10">
    <property type="entry name" value="2,3-Dihydroxybiphenyl 1,2-Dioxygenase, domain 1"/>
    <property type="match status" value="1"/>
</dbReference>
<dbReference type="PANTHER" id="PTHR36437:SF2">
    <property type="entry name" value="GLYOXALASE_BLEOMYCIN RESISTANCE PROTEIN_DIOXYGENASE"/>
    <property type="match status" value="1"/>
</dbReference>
<dbReference type="RefSeq" id="WP_158916809.1">
    <property type="nucleotide sequence ID" value="NZ_CP047020.1"/>
</dbReference>
<sequence length="121" mass="13098">MSKSTRITQVATIGIRVTDQQKAIDFYVCELGFELRRDVPFGDGRWIEVAPPGAMTTVALVPEGVPTGIRLTTRDADADHAYLRARGVDADAEVVRMGPAVPPMFAVRDPDGNSLILIESS</sequence>
<dbReference type="InterPro" id="IPR037523">
    <property type="entry name" value="VOC_core"/>
</dbReference>
<dbReference type="Proteomes" id="UP000436138">
    <property type="component" value="Chromosome"/>
</dbReference>
<dbReference type="KEGG" id="sbro:GQF42_00920"/>
<dbReference type="PANTHER" id="PTHR36437">
    <property type="entry name" value="GLYOXALASE/BLEOMYCIN RESISTANCE PROTEIN/DIOXYGENASE"/>
    <property type="match status" value="1"/>
</dbReference>
<evidence type="ECO:0000313" key="2">
    <source>
        <dbReference type="EMBL" id="QHA02107.1"/>
    </source>
</evidence>
<evidence type="ECO:0000313" key="3">
    <source>
        <dbReference type="Proteomes" id="UP000436138"/>
    </source>
</evidence>
<proteinExistence type="predicted"/>
<accession>A0A6I6MYE8</accession>